<dbReference type="Proteomes" id="UP000186922">
    <property type="component" value="Unassembled WGS sequence"/>
</dbReference>
<gene>
    <name evidence="1" type="primary">RvY_07484-1</name>
    <name evidence="1" type="synonym">RvY_07484.1</name>
    <name evidence="1" type="ORF">RvY_07484</name>
</gene>
<keyword evidence="2" id="KW-1185">Reference proteome</keyword>
<name>A0A1D1V2D2_RAMVA</name>
<dbReference type="AlphaFoldDB" id="A0A1D1V2D2"/>
<comment type="caution">
    <text evidence="1">The sequence shown here is derived from an EMBL/GenBank/DDBJ whole genome shotgun (WGS) entry which is preliminary data.</text>
</comment>
<evidence type="ECO:0000313" key="2">
    <source>
        <dbReference type="Proteomes" id="UP000186922"/>
    </source>
</evidence>
<accession>A0A1D1V2D2</accession>
<sequence>MGSISIKTNAALRGLMKLSASVQKGVLYSLLGHSPAQRIVFCDSVFPEQALAITEKHPLPSPLWANSCVEEIVFRNCQVHFQPLVPEEDARGTIENFTLRLANHLKSLDLVSIVRDVPGYRPHVQACEKHISLPLLVYENKFRGVVGKAARFVVERMLIS</sequence>
<reference evidence="1 2" key="1">
    <citation type="journal article" date="2016" name="Nat. Commun.">
        <title>Extremotolerant tardigrade genome and improved radiotolerance of human cultured cells by tardigrade-unique protein.</title>
        <authorList>
            <person name="Hashimoto T."/>
            <person name="Horikawa D.D."/>
            <person name="Saito Y."/>
            <person name="Kuwahara H."/>
            <person name="Kozuka-Hata H."/>
            <person name="Shin-I T."/>
            <person name="Minakuchi Y."/>
            <person name="Ohishi K."/>
            <person name="Motoyama A."/>
            <person name="Aizu T."/>
            <person name="Enomoto A."/>
            <person name="Kondo K."/>
            <person name="Tanaka S."/>
            <person name="Hara Y."/>
            <person name="Koshikawa S."/>
            <person name="Sagara H."/>
            <person name="Miura T."/>
            <person name="Yokobori S."/>
            <person name="Miyagawa K."/>
            <person name="Suzuki Y."/>
            <person name="Kubo T."/>
            <person name="Oyama M."/>
            <person name="Kohara Y."/>
            <person name="Fujiyama A."/>
            <person name="Arakawa K."/>
            <person name="Katayama T."/>
            <person name="Toyoda A."/>
            <person name="Kunieda T."/>
        </authorList>
    </citation>
    <scope>NUCLEOTIDE SEQUENCE [LARGE SCALE GENOMIC DNA]</scope>
    <source>
        <strain evidence="1 2">YOKOZUNA-1</strain>
    </source>
</reference>
<dbReference type="EMBL" id="BDGG01000003">
    <property type="protein sequence ID" value="GAU95969.1"/>
    <property type="molecule type" value="Genomic_DNA"/>
</dbReference>
<evidence type="ECO:0000313" key="1">
    <source>
        <dbReference type="EMBL" id="GAU95969.1"/>
    </source>
</evidence>
<organism evidence="1 2">
    <name type="scientific">Ramazzottius varieornatus</name>
    <name type="common">Water bear</name>
    <name type="synonym">Tardigrade</name>
    <dbReference type="NCBI Taxonomy" id="947166"/>
    <lineage>
        <taxon>Eukaryota</taxon>
        <taxon>Metazoa</taxon>
        <taxon>Ecdysozoa</taxon>
        <taxon>Tardigrada</taxon>
        <taxon>Eutardigrada</taxon>
        <taxon>Parachela</taxon>
        <taxon>Hypsibioidea</taxon>
        <taxon>Ramazzottiidae</taxon>
        <taxon>Ramazzottius</taxon>
    </lineage>
</organism>
<proteinExistence type="predicted"/>
<protein>
    <submittedName>
        <fullName evidence="1">Uncharacterized protein</fullName>
    </submittedName>
</protein>